<evidence type="ECO:0000256" key="2">
    <source>
        <dbReference type="ARBA" id="ARBA00022692"/>
    </source>
</evidence>
<feature type="transmembrane region" description="Helical" evidence="6">
    <location>
        <begin position="322"/>
        <end position="342"/>
    </location>
</feature>
<evidence type="ECO:0000256" key="6">
    <source>
        <dbReference type="SAM" id="Phobius"/>
    </source>
</evidence>
<dbReference type="OrthoDB" id="306876at2759"/>
<evidence type="ECO:0000256" key="3">
    <source>
        <dbReference type="ARBA" id="ARBA00022989"/>
    </source>
</evidence>
<dbReference type="STRING" id="105984.A0A427XUI6"/>
<feature type="compositionally biased region" description="Low complexity" evidence="5">
    <location>
        <begin position="441"/>
        <end position="453"/>
    </location>
</feature>
<accession>A0A427XUI6</accession>
<feature type="transmembrane region" description="Helical" evidence="6">
    <location>
        <begin position="120"/>
        <end position="142"/>
    </location>
</feature>
<keyword evidence="2 6" id="KW-0812">Transmembrane</keyword>
<feature type="region of interest" description="Disordered" evidence="5">
    <location>
        <begin position="441"/>
        <end position="461"/>
    </location>
</feature>
<evidence type="ECO:0000313" key="8">
    <source>
        <dbReference type="EMBL" id="RSH82510.1"/>
    </source>
</evidence>
<feature type="transmembrane region" description="Helical" evidence="6">
    <location>
        <begin position="216"/>
        <end position="238"/>
    </location>
</feature>
<dbReference type="Pfam" id="PF00892">
    <property type="entry name" value="EamA"/>
    <property type="match status" value="2"/>
</dbReference>
<gene>
    <name evidence="8" type="ORF">EHS24_007490</name>
</gene>
<feature type="transmembrane region" description="Helical" evidence="6">
    <location>
        <begin position="354"/>
        <end position="371"/>
    </location>
</feature>
<protein>
    <recommendedName>
        <fullName evidence="7">EamA domain-containing protein</fullName>
    </recommendedName>
</protein>
<dbReference type="EMBL" id="RSCE01000005">
    <property type="protein sequence ID" value="RSH82510.1"/>
    <property type="molecule type" value="Genomic_DNA"/>
</dbReference>
<evidence type="ECO:0000256" key="1">
    <source>
        <dbReference type="ARBA" id="ARBA00004141"/>
    </source>
</evidence>
<evidence type="ECO:0000313" key="9">
    <source>
        <dbReference type="Proteomes" id="UP000279236"/>
    </source>
</evidence>
<organism evidence="8 9">
    <name type="scientific">Apiotrichum porosum</name>
    <dbReference type="NCBI Taxonomy" id="105984"/>
    <lineage>
        <taxon>Eukaryota</taxon>
        <taxon>Fungi</taxon>
        <taxon>Dikarya</taxon>
        <taxon>Basidiomycota</taxon>
        <taxon>Agaricomycotina</taxon>
        <taxon>Tremellomycetes</taxon>
        <taxon>Trichosporonales</taxon>
        <taxon>Trichosporonaceae</taxon>
        <taxon>Apiotrichum</taxon>
    </lineage>
</organism>
<dbReference type="InterPro" id="IPR000620">
    <property type="entry name" value="EamA_dom"/>
</dbReference>
<reference evidence="8 9" key="1">
    <citation type="submission" date="2018-11" db="EMBL/GenBank/DDBJ databases">
        <title>Genome sequence of Apiotrichum porosum DSM 27194.</title>
        <authorList>
            <person name="Aliyu H."/>
            <person name="Gorte O."/>
            <person name="Ochsenreither K."/>
        </authorList>
    </citation>
    <scope>NUCLEOTIDE SEQUENCE [LARGE SCALE GENOMIC DNA]</scope>
    <source>
        <strain evidence="8 9">DSM 27194</strain>
    </source>
</reference>
<dbReference type="Proteomes" id="UP000279236">
    <property type="component" value="Unassembled WGS sequence"/>
</dbReference>
<dbReference type="InterPro" id="IPR037185">
    <property type="entry name" value="EmrE-like"/>
</dbReference>
<dbReference type="AlphaFoldDB" id="A0A427XUI6"/>
<feature type="domain" description="EamA" evidence="7">
    <location>
        <begin position="260"/>
        <end position="393"/>
    </location>
</feature>
<keyword evidence="9" id="KW-1185">Reference proteome</keyword>
<dbReference type="PANTHER" id="PTHR22911:SF6">
    <property type="entry name" value="SOLUTE CARRIER FAMILY 35 MEMBER G1"/>
    <property type="match status" value="1"/>
</dbReference>
<feature type="compositionally biased region" description="Polar residues" evidence="5">
    <location>
        <begin position="22"/>
        <end position="31"/>
    </location>
</feature>
<evidence type="ECO:0000259" key="7">
    <source>
        <dbReference type="Pfam" id="PF00892"/>
    </source>
</evidence>
<dbReference type="SUPFAM" id="SSF103481">
    <property type="entry name" value="Multidrug resistance efflux transporter EmrE"/>
    <property type="match status" value="2"/>
</dbReference>
<feature type="region of interest" description="Disordered" evidence="5">
    <location>
        <begin position="403"/>
        <end position="427"/>
    </location>
</feature>
<keyword evidence="4 6" id="KW-0472">Membrane</keyword>
<proteinExistence type="predicted"/>
<evidence type="ECO:0000256" key="4">
    <source>
        <dbReference type="ARBA" id="ARBA00023136"/>
    </source>
</evidence>
<comment type="caution">
    <text evidence="8">The sequence shown here is derived from an EMBL/GenBank/DDBJ whole genome shotgun (WGS) entry which is preliminary data.</text>
</comment>
<feature type="transmembrane region" description="Helical" evidence="6">
    <location>
        <begin position="291"/>
        <end position="310"/>
    </location>
</feature>
<dbReference type="RefSeq" id="XP_028476742.1">
    <property type="nucleotide sequence ID" value="XM_028622849.1"/>
</dbReference>
<dbReference type="PANTHER" id="PTHR22911">
    <property type="entry name" value="ACYL-MALONYL CONDENSING ENZYME-RELATED"/>
    <property type="match status" value="1"/>
</dbReference>
<comment type="subcellular location">
    <subcellularLocation>
        <location evidence="1">Membrane</location>
        <topology evidence="1">Multi-pass membrane protein</topology>
    </subcellularLocation>
</comment>
<feature type="transmembrane region" description="Helical" evidence="6">
    <location>
        <begin position="93"/>
        <end position="114"/>
    </location>
</feature>
<dbReference type="Gene3D" id="1.10.3730.20">
    <property type="match status" value="1"/>
</dbReference>
<feature type="transmembrane region" description="Helical" evidence="6">
    <location>
        <begin position="258"/>
        <end position="279"/>
    </location>
</feature>
<dbReference type="GeneID" id="39592033"/>
<dbReference type="GO" id="GO:0016020">
    <property type="term" value="C:membrane"/>
    <property type="evidence" value="ECO:0007669"/>
    <property type="project" value="UniProtKB-SubCell"/>
</dbReference>
<sequence length="461" mass="48967">MSSPPRPQTPTRSCPPIATVPRSPTSPTNILSPVPMSPTSPMVAARVLARVPSDDGSDISSDDSESIAMYGSRRFKQLLPPTLVTLYDNNCGLFLVAMAQLFFACMSLSVKFLMTTTAMSTLTLIFVRMLITGGCCFATLLIQRDPYPFLGPPGVRRLLCFRGFCGFSGLLCAYQALRGLSVSDAVTIGFLTPSVTALVAYLLMGESFSFKEAISGCISLVGVVLISRPPFIFGHGWGSTPPVEPETAPSGEPDDAERMAGVTWALMGVCFSAGAYLSIRHIGKRASALHSIGYFSMACTIASGVGMLIWHADLEWPHDKRGFALIGLIGVFGFCAQACLTFGLQREKAGRAGLAMYLQIFFAVTLELVVFHIVPSFLSFVGTVIILSSAAWVAVSTLKANPPRTVDDPESQPISRTPSPLPGGKKTVRGELYSYSALATSDEAASSSSSLTLPVAGGAKE</sequence>
<evidence type="ECO:0000256" key="5">
    <source>
        <dbReference type="SAM" id="MobiDB-lite"/>
    </source>
</evidence>
<feature type="domain" description="EamA" evidence="7">
    <location>
        <begin position="92"/>
        <end position="227"/>
    </location>
</feature>
<name>A0A427XUI6_9TREE</name>
<feature type="transmembrane region" description="Helical" evidence="6">
    <location>
        <begin position="377"/>
        <end position="395"/>
    </location>
</feature>
<feature type="transmembrane region" description="Helical" evidence="6">
    <location>
        <begin position="182"/>
        <end position="204"/>
    </location>
</feature>
<keyword evidence="3 6" id="KW-1133">Transmembrane helix</keyword>
<feature type="region of interest" description="Disordered" evidence="5">
    <location>
        <begin position="1"/>
        <end position="36"/>
    </location>
</feature>